<dbReference type="Proteomes" id="UP000664904">
    <property type="component" value="Chromosome"/>
</dbReference>
<keyword evidence="3" id="KW-1185">Reference proteome</keyword>
<dbReference type="EMBL" id="CP072133">
    <property type="protein sequence ID" value="QTH70707.1"/>
    <property type="molecule type" value="Genomic_DNA"/>
</dbReference>
<name>A0A975HKA3_9GAMM</name>
<feature type="chain" id="PRO_5037676553" evidence="1">
    <location>
        <begin position="19"/>
        <end position="102"/>
    </location>
</feature>
<dbReference type="AlphaFoldDB" id="A0A975HKA3"/>
<proteinExistence type="predicted"/>
<dbReference type="KEGG" id="pxi:J5O05_12330"/>
<organism evidence="2 3">
    <name type="scientific">Pseudoalteromonas xiamenensis</name>
    <dbReference type="NCBI Taxonomy" id="882626"/>
    <lineage>
        <taxon>Bacteria</taxon>
        <taxon>Pseudomonadati</taxon>
        <taxon>Pseudomonadota</taxon>
        <taxon>Gammaproteobacteria</taxon>
        <taxon>Alteromonadales</taxon>
        <taxon>Pseudoalteromonadaceae</taxon>
        <taxon>Pseudoalteromonas</taxon>
    </lineage>
</organism>
<reference evidence="2" key="1">
    <citation type="submission" date="2021-03" db="EMBL/GenBank/DDBJ databases">
        <title>Complete Genome of Pseudoalteromonas xiamenensis STKMTI.2, a new potential marine bacterium producing anti-Vibrio compounds.</title>
        <authorList>
            <person name="Handayani D.P."/>
            <person name="Isnansetyo A."/>
            <person name="Istiqomah I."/>
            <person name="Jumina J."/>
        </authorList>
    </citation>
    <scope>NUCLEOTIDE SEQUENCE</scope>
    <source>
        <strain evidence="2">STKMTI.2</strain>
    </source>
</reference>
<sequence>MKNILLISLLSFALPSLAASKIAQEHIDTDEGFPYKNLIMKADRVELSYKEHGDEVECRVAIITANNTHQGTPKTTKAKNLRHKPMAACLSRDEAKQFLAQL</sequence>
<evidence type="ECO:0000313" key="3">
    <source>
        <dbReference type="Proteomes" id="UP000664904"/>
    </source>
</evidence>
<protein>
    <submittedName>
        <fullName evidence="2">Uncharacterized protein</fullName>
    </submittedName>
</protein>
<accession>A0A975HKA3</accession>
<keyword evidence="1" id="KW-0732">Signal</keyword>
<evidence type="ECO:0000313" key="2">
    <source>
        <dbReference type="EMBL" id="QTH70707.1"/>
    </source>
</evidence>
<gene>
    <name evidence="2" type="ORF">J5O05_12330</name>
</gene>
<dbReference type="RefSeq" id="WP_208842291.1">
    <property type="nucleotide sequence ID" value="NZ_CP072133.1"/>
</dbReference>
<feature type="signal peptide" evidence="1">
    <location>
        <begin position="1"/>
        <end position="18"/>
    </location>
</feature>
<evidence type="ECO:0000256" key="1">
    <source>
        <dbReference type="SAM" id="SignalP"/>
    </source>
</evidence>